<reference evidence="1" key="1">
    <citation type="submission" date="2020-12" db="EMBL/GenBank/DDBJ databases">
        <title>Prauserella sp. ASG 168, a novel actinomycete isolated from cave rock.</title>
        <authorList>
            <person name="Suriyachadkun C."/>
        </authorList>
    </citation>
    <scope>NUCLEOTIDE SEQUENCE</scope>
    <source>
        <strain evidence="1">ASG 168</strain>
    </source>
</reference>
<accession>A0A934QTM3</accession>
<keyword evidence="2" id="KW-1185">Reference proteome</keyword>
<organism evidence="1 2">
    <name type="scientific">Prauserella cavernicola</name>
    <dbReference type="NCBI Taxonomy" id="2800127"/>
    <lineage>
        <taxon>Bacteria</taxon>
        <taxon>Bacillati</taxon>
        <taxon>Actinomycetota</taxon>
        <taxon>Actinomycetes</taxon>
        <taxon>Pseudonocardiales</taxon>
        <taxon>Pseudonocardiaceae</taxon>
        <taxon>Prauserella</taxon>
    </lineage>
</organism>
<sequence>MASVRIEGEDLVVRLAPWERLFAAHGGLSVPLAAVLEVSPLDRPLAAARGGRCGLVVSGLLKIGTWGLGAGTRQFVCARRGEHGLRILLDRTAPGVCHDELIVTVPDAETARELGGRQSPGSAS</sequence>
<comment type="caution">
    <text evidence="1">The sequence shown here is derived from an EMBL/GenBank/DDBJ whole genome shotgun (WGS) entry which is preliminary data.</text>
</comment>
<name>A0A934QTM3_9PSEU</name>
<dbReference type="EMBL" id="JAENJH010000009">
    <property type="protein sequence ID" value="MBK1788032.1"/>
    <property type="molecule type" value="Genomic_DNA"/>
</dbReference>
<dbReference type="Proteomes" id="UP000635245">
    <property type="component" value="Unassembled WGS sequence"/>
</dbReference>
<protein>
    <submittedName>
        <fullName evidence="1">Uncharacterized protein</fullName>
    </submittedName>
</protein>
<evidence type="ECO:0000313" key="1">
    <source>
        <dbReference type="EMBL" id="MBK1788032.1"/>
    </source>
</evidence>
<dbReference type="RefSeq" id="WP_200323416.1">
    <property type="nucleotide sequence ID" value="NZ_JAENJH010000009.1"/>
</dbReference>
<evidence type="ECO:0000313" key="2">
    <source>
        <dbReference type="Proteomes" id="UP000635245"/>
    </source>
</evidence>
<gene>
    <name evidence="1" type="ORF">JHE00_27190</name>
</gene>
<proteinExistence type="predicted"/>
<dbReference type="AlphaFoldDB" id="A0A934QTM3"/>